<sequence>MAGTLDSGPGPEPEPGSGSGRQLQVETHGLDVIGDAERKGSPRQLFWPWFGANVSILGLSYGSFALGFGISFWQALIAGLVGIIASFLLCGFIAVAGKRGSAPTMVLSRAAYGVRGNRLPSAISWVLTVGWETVLTALATLATATVLGRLGWGGGTGTKVVALILISALVVVGGVMGFDLIMRLQTVITVVTGVLTLVYIGLVADHIHWHTVSAVPGGSAEEFIGALVFLLTGFGLGWVNAAADYSRYLPRRSSTRGVIGWTTVGASAAPVVLLVFGLLLAGSSKSLNTAVAADPIGALTTILPTWFLVPFAIVAVLGLVGGAVLDIYSSGLALLSAGLRVPRYLAALFDGVLMVAGSVYIVFFANNFLGQFTGFLTTLGVPVAAWCGVMLADLLLRRRAYDDLDLFRPRGRYGDVAWVPLVLTVVATALGWGLVTNAAASWLNWQGYLLGPFGLGGKTGAWAFANLGVLAALVLCFAGYLLLARGRVRAQERRPATIGDKLPV</sequence>
<evidence type="ECO:0000256" key="9">
    <source>
        <dbReference type="SAM" id="Phobius"/>
    </source>
</evidence>
<dbReference type="AlphaFoldDB" id="A0A6G9GRT7"/>
<keyword evidence="11" id="KW-1185">Reference proteome</keyword>
<dbReference type="PIRSF" id="PIRSF002744">
    <property type="entry name" value="Pur-cyt_permease"/>
    <property type="match status" value="1"/>
</dbReference>
<accession>A0A6G9GRT7</accession>
<feature type="transmembrane region" description="Helical" evidence="9">
    <location>
        <begin position="125"/>
        <end position="148"/>
    </location>
</feature>
<feature type="transmembrane region" description="Helical" evidence="9">
    <location>
        <begin position="372"/>
        <end position="396"/>
    </location>
</feature>
<feature type="transmembrane region" description="Helical" evidence="9">
    <location>
        <begin position="46"/>
        <end position="66"/>
    </location>
</feature>
<feature type="transmembrane region" description="Helical" evidence="9">
    <location>
        <begin position="187"/>
        <end position="204"/>
    </location>
</feature>
<evidence type="ECO:0000313" key="10">
    <source>
        <dbReference type="EMBL" id="QIQ00968.1"/>
    </source>
</evidence>
<evidence type="ECO:0000256" key="2">
    <source>
        <dbReference type="ARBA" id="ARBA00008974"/>
    </source>
</evidence>
<evidence type="ECO:0000256" key="3">
    <source>
        <dbReference type="ARBA" id="ARBA00022448"/>
    </source>
</evidence>
<dbReference type="InterPro" id="IPR001248">
    <property type="entry name" value="Pur-cyt_permease"/>
</dbReference>
<dbReference type="Pfam" id="PF02133">
    <property type="entry name" value="Transp_cyt_pur"/>
    <property type="match status" value="1"/>
</dbReference>
<dbReference type="Gene3D" id="1.10.4160.10">
    <property type="entry name" value="Hydantoin permease"/>
    <property type="match status" value="1"/>
</dbReference>
<dbReference type="KEGG" id="slia:HA039_00460"/>
<dbReference type="RefSeq" id="WP_167022103.1">
    <property type="nucleotide sequence ID" value="NZ_CP050177.1"/>
</dbReference>
<feature type="transmembrane region" description="Helical" evidence="9">
    <location>
        <begin position="417"/>
        <end position="440"/>
    </location>
</feature>
<evidence type="ECO:0000256" key="8">
    <source>
        <dbReference type="SAM" id="MobiDB-lite"/>
    </source>
</evidence>
<dbReference type="EMBL" id="CP050177">
    <property type="protein sequence ID" value="QIQ00968.1"/>
    <property type="molecule type" value="Genomic_DNA"/>
</dbReference>
<protein>
    <submittedName>
        <fullName evidence="10">Allantoin permease</fullName>
    </submittedName>
</protein>
<keyword evidence="6 7" id="KW-0472">Membrane</keyword>
<feature type="transmembrane region" description="Helical" evidence="9">
    <location>
        <begin position="302"/>
        <end position="325"/>
    </location>
</feature>
<dbReference type="Proteomes" id="UP000501179">
    <property type="component" value="Chromosome"/>
</dbReference>
<dbReference type="GO" id="GO:0005886">
    <property type="term" value="C:plasma membrane"/>
    <property type="evidence" value="ECO:0007669"/>
    <property type="project" value="TreeGrafter"/>
</dbReference>
<evidence type="ECO:0000313" key="11">
    <source>
        <dbReference type="Proteomes" id="UP000501179"/>
    </source>
</evidence>
<name>A0A6G9GRT7_9ACTN</name>
<evidence type="ECO:0000256" key="6">
    <source>
        <dbReference type="ARBA" id="ARBA00023136"/>
    </source>
</evidence>
<feature type="transmembrane region" description="Helical" evidence="9">
    <location>
        <begin position="258"/>
        <end position="282"/>
    </location>
</feature>
<keyword evidence="4 9" id="KW-0812">Transmembrane</keyword>
<feature type="transmembrane region" description="Helical" evidence="9">
    <location>
        <begin position="224"/>
        <end position="246"/>
    </location>
</feature>
<gene>
    <name evidence="10" type="ORF">HA039_00460</name>
</gene>
<comment type="subcellular location">
    <subcellularLocation>
        <location evidence="1">Membrane</location>
        <topology evidence="1">Multi-pass membrane protein</topology>
    </subcellularLocation>
</comment>
<evidence type="ECO:0000256" key="5">
    <source>
        <dbReference type="ARBA" id="ARBA00022989"/>
    </source>
</evidence>
<evidence type="ECO:0000256" key="4">
    <source>
        <dbReference type="ARBA" id="ARBA00022692"/>
    </source>
</evidence>
<evidence type="ECO:0000256" key="1">
    <source>
        <dbReference type="ARBA" id="ARBA00004141"/>
    </source>
</evidence>
<dbReference type="PANTHER" id="PTHR31806">
    <property type="entry name" value="PURINE-CYTOSINE PERMEASE FCY2-RELATED"/>
    <property type="match status" value="1"/>
</dbReference>
<feature type="transmembrane region" description="Helical" evidence="9">
    <location>
        <begin position="72"/>
        <end position="95"/>
    </location>
</feature>
<feature type="region of interest" description="Disordered" evidence="8">
    <location>
        <begin position="1"/>
        <end position="22"/>
    </location>
</feature>
<comment type="similarity">
    <text evidence="2 7">Belongs to the purine-cytosine permease (2.A.39) family.</text>
</comment>
<organism evidence="10 11">
    <name type="scientific">Streptomyces liangshanensis</name>
    <dbReference type="NCBI Taxonomy" id="2717324"/>
    <lineage>
        <taxon>Bacteria</taxon>
        <taxon>Bacillati</taxon>
        <taxon>Actinomycetota</taxon>
        <taxon>Actinomycetes</taxon>
        <taxon>Kitasatosporales</taxon>
        <taxon>Streptomycetaceae</taxon>
        <taxon>Streptomyces</taxon>
    </lineage>
</organism>
<dbReference type="PANTHER" id="PTHR31806:SF1">
    <property type="entry name" value="PURINE-CYTOSINE PERMEASE FCY2-RELATED"/>
    <property type="match status" value="1"/>
</dbReference>
<evidence type="ECO:0000256" key="7">
    <source>
        <dbReference type="PIRNR" id="PIRNR002744"/>
    </source>
</evidence>
<reference evidence="10 11" key="1">
    <citation type="submission" date="2020-03" db="EMBL/GenBank/DDBJ databases">
        <title>A novel species.</title>
        <authorList>
            <person name="Gao J."/>
        </authorList>
    </citation>
    <scope>NUCLEOTIDE SEQUENCE [LARGE SCALE GENOMIC DNA]</scope>
    <source>
        <strain evidence="10 11">QMT-12</strain>
    </source>
</reference>
<dbReference type="InterPro" id="IPR026030">
    <property type="entry name" value="Pur-cyt_permease_Fcy2/21/22"/>
</dbReference>
<feature type="transmembrane region" description="Helical" evidence="9">
    <location>
        <begin position="160"/>
        <end position="180"/>
    </location>
</feature>
<keyword evidence="5 9" id="KW-1133">Transmembrane helix</keyword>
<keyword evidence="3 7" id="KW-0813">Transport</keyword>
<proteinExistence type="inferred from homology"/>
<feature type="transmembrane region" description="Helical" evidence="9">
    <location>
        <begin position="345"/>
        <end position="366"/>
    </location>
</feature>
<feature type="transmembrane region" description="Helical" evidence="9">
    <location>
        <begin position="460"/>
        <end position="483"/>
    </location>
</feature>
<dbReference type="GO" id="GO:0022857">
    <property type="term" value="F:transmembrane transporter activity"/>
    <property type="evidence" value="ECO:0007669"/>
    <property type="project" value="InterPro"/>
</dbReference>